<evidence type="ECO:0008006" key="3">
    <source>
        <dbReference type="Google" id="ProtNLM"/>
    </source>
</evidence>
<dbReference type="EMBL" id="NPKI01000012">
    <property type="protein sequence ID" value="PAQ02739.1"/>
    <property type="molecule type" value="Genomic_DNA"/>
</dbReference>
<comment type="caution">
    <text evidence="1">The sequence shown here is derived from an EMBL/GenBank/DDBJ whole genome shotgun (WGS) entry which is preliminary data.</text>
</comment>
<sequence length="65" mass="6933">MAKRSYGFYLRFVSSAKHHSGAVSSNKAIAINGADWPISDTLPAAPAAFLLASRFSDEMRLSGGM</sequence>
<gene>
    <name evidence="1" type="ORF">CIT25_09010</name>
</gene>
<reference evidence="2" key="1">
    <citation type="submission" date="2017-08" db="EMBL/GenBank/DDBJ databases">
        <title>Mesorhizobium wenxinae sp. nov., a novel rhizobial species isolated from root nodules of chickpea (Cicer arietinum L.).</title>
        <authorList>
            <person name="Zhang J."/>
        </authorList>
    </citation>
    <scope>NUCLEOTIDE SEQUENCE [LARGE SCALE GENOMIC DNA]</scope>
    <source>
        <strain evidence="2">USDA 3392</strain>
    </source>
</reference>
<organism evidence="1 2">
    <name type="scientific">Mesorhizobium mediterraneum</name>
    <dbReference type="NCBI Taxonomy" id="43617"/>
    <lineage>
        <taxon>Bacteria</taxon>
        <taxon>Pseudomonadati</taxon>
        <taxon>Pseudomonadota</taxon>
        <taxon>Alphaproteobacteria</taxon>
        <taxon>Hyphomicrobiales</taxon>
        <taxon>Phyllobacteriaceae</taxon>
        <taxon>Mesorhizobium</taxon>
    </lineage>
</organism>
<keyword evidence="2" id="KW-1185">Reference proteome</keyword>
<dbReference type="AlphaFoldDB" id="A0AB36RDR4"/>
<dbReference type="Proteomes" id="UP000216215">
    <property type="component" value="Unassembled WGS sequence"/>
</dbReference>
<evidence type="ECO:0000313" key="2">
    <source>
        <dbReference type="Proteomes" id="UP000216215"/>
    </source>
</evidence>
<evidence type="ECO:0000313" key="1">
    <source>
        <dbReference type="EMBL" id="PAQ02739.1"/>
    </source>
</evidence>
<accession>A0AB36RDR4</accession>
<dbReference type="RefSeq" id="WP_095484200.1">
    <property type="nucleotide sequence ID" value="NZ_CP088151.1"/>
</dbReference>
<proteinExistence type="predicted"/>
<name>A0AB36RDR4_9HYPH</name>
<protein>
    <recommendedName>
        <fullName evidence="3">Transposase</fullName>
    </recommendedName>
</protein>